<dbReference type="Proteomes" id="UP000515162">
    <property type="component" value="Chromosome 2L"/>
</dbReference>
<dbReference type="AlphaFoldDB" id="A0A6P8J839"/>
<proteinExistence type="predicted"/>
<feature type="coiled-coil region" evidence="1">
    <location>
        <begin position="102"/>
        <end position="192"/>
    </location>
</feature>
<evidence type="ECO:0000313" key="4">
    <source>
        <dbReference type="RefSeq" id="XP_033151503.1"/>
    </source>
</evidence>
<feature type="region of interest" description="Disordered" evidence="2">
    <location>
        <begin position="1"/>
        <end position="21"/>
    </location>
</feature>
<dbReference type="RefSeq" id="XP_033151503.1">
    <property type="nucleotide sequence ID" value="XM_033295612.1"/>
</dbReference>
<evidence type="ECO:0000256" key="2">
    <source>
        <dbReference type="SAM" id="MobiDB-lite"/>
    </source>
</evidence>
<keyword evidence="3" id="KW-1185">Reference proteome</keyword>
<dbReference type="GeneID" id="117135438"/>
<organism evidence="3 4">
    <name type="scientific">Drosophila mauritiana</name>
    <name type="common">Fruit fly</name>
    <dbReference type="NCBI Taxonomy" id="7226"/>
    <lineage>
        <taxon>Eukaryota</taxon>
        <taxon>Metazoa</taxon>
        <taxon>Ecdysozoa</taxon>
        <taxon>Arthropoda</taxon>
        <taxon>Hexapoda</taxon>
        <taxon>Insecta</taxon>
        <taxon>Pterygota</taxon>
        <taxon>Neoptera</taxon>
        <taxon>Endopterygota</taxon>
        <taxon>Diptera</taxon>
        <taxon>Brachycera</taxon>
        <taxon>Muscomorpha</taxon>
        <taxon>Ephydroidea</taxon>
        <taxon>Drosophilidae</taxon>
        <taxon>Drosophila</taxon>
        <taxon>Sophophora</taxon>
    </lineage>
</organism>
<protein>
    <submittedName>
        <fullName evidence="4">Golgin subfamily A member 5</fullName>
    </submittedName>
</protein>
<gene>
    <name evidence="4" type="primary">LOC117135438</name>
</gene>
<sequence length="322" mass="38196">MDGQGVHNSYGSTDEQRMVLSTPQQCTQRKSVTSMKLFTMVVLHSWRQRRKEVRELKEMVQHLQDSSMKTKNELHVCGTLVRVEEKRNRELQTKLKLSTMSIDEARSSCESLTNSIRDLTTEKKRLETDLEQRSQEYNELEQVSDKTNRLLFDAYMEQSYLQKQLAGEQRTTQRLQAEKNQLIQEVILAERRDNKHRQVREWYQHLLHEKDQCLYNLGRRLAMVEEELLDKNGQTRELQQLRESAQQMSNEISELRQEVNRNRNGVFGDSCSRLGLGRLQDHVFAPFQGNHIWIKLRRYSFNAIYLFALYLLPGMPLKYRQN</sequence>
<reference evidence="4" key="1">
    <citation type="submission" date="2025-08" db="UniProtKB">
        <authorList>
            <consortium name="RefSeq"/>
        </authorList>
    </citation>
    <scope>IDENTIFICATION</scope>
    <source>
        <strain evidence="4">Mau12</strain>
        <tissue evidence="4">Whole Body</tissue>
    </source>
</reference>
<keyword evidence="1" id="KW-0175">Coiled coil</keyword>
<evidence type="ECO:0000256" key="1">
    <source>
        <dbReference type="SAM" id="Coils"/>
    </source>
</evidence>
<evidence type="ECO:0000313" key="3">
    <source>
        <dbReference type="Proteomes" id="UP000515162"/>
    </source>
</evidence>
<feature type="coiled-coil region" evidence="1">
    <location>
        <begin position="224"/>
        <end position="265"/>
    </location>
</feature>
<accession>A0A6P8J839</accession>
<name>A0A6P8J839_DROMA</name>